<dbReference type="EMBL" id="BAABWU010000005">
    <property type="protein sequence ID" value="GAA6196292.1"/>
    <property type="molecule type" value="Genomic_DNA"/>
</dbReference>
<keyword evidence="3" id="KW-1185">Reference proteome</keyword>
<feature type="region of interest" description="Disordered" evidence="1">
    <location>
        <begin position="1"/>
        <end position="29"/>
    </location>
</feature>
<evidence type="ECO:0000313" key="2">
    <source>
        <dbReference type="EMBL" id="GAA6196292.1"/>
    </source>
</evidence>
<proteinExistence type="predicted"/>
<comment type="caution">
    <text evidence="2">The sequence shown here is derived from an EMBL/GenBank/DDBJ whole genome shotgun (WGS) entry which is preliminary data.</text>
</comment>
<organism evidence="2 3">
    <name type="scientific">Pseudophaeobacter arcticus</name>
    <dbReference type="NCBI Taxonomy" id="385492"/>
    <lineage>
        <taxon>Bacteria</taxon>
        <taxon>Pseudomonadati</taxon>
        <taxon>Pseudomonadota</taxon>
        <taxon>Alphaproteobacteria</taxon>
        <taxon>Rhodobacterales</taxon>
        <taxon>Paracoccaceae</taxon>
        <taxon>Pseudophaeobacter</taxon>
    </lineage>
</organism>
<evidence type="ECO:0000313" key="3">
    <source>
        <dbReference type="Proteomes" id="UP001441944"/>
    </source>
</evidence>
<sequence>MQWNSDILGGASGAAVQTPQRDPGAPLSAIPSDESLQQGAIVQDPAAVSATDLAPSAGSVPVSARFQGRAQTVASLGDPAIPGLWMETSLVTTQQIARLRSANGKQVTVTLKPATTGGSSGRLSIGAMRALGAPLTELIEVEVLPAG</sequence>
<name>A0ABQ0AKB3_9RHOB</name>
<reference evidence="2 3" key="1">
    <citation type="submission" date="2024-04" db="EMBL/GenBank/DDBJ databases">
        <title>Draft genome sequence of Pseudophaeobacter arcticus NBRC 116598.</title>
        <authorList>
            <person name="Miyakawa T."/>
            <person name="Kusuya Y."/>
            <person name="Miura T."/>
        </authorList>
    </citation>
    <scope>NUCLEOTIDE SEQUENCE [LARGE SCALE GENOMIC DNA]</scope>
    <source>
        <strain evidence="2 3">SU-CL00105</strain>
    </source>
</reference>
<dbReference type="Proteomes" id="UP001441944">
    <property type="component" value="Unassembled WGS sequence"/>
</dbReference>
<evidence type="ECO:0008006" key="4">
    <source>
        <dbReference type="Google" id="ProtNLM"/>
    </source>
</evidence>
<accession>A0ABQ0AKB3</accession>
<evidence type="ECO:0000256" key="1">
    <source>
        <dbReference type="SAM" id="MobiDB-lite"/>
    </source>
</evidence>
<protein>
    <recommendedName>
        <fullName evidence="4">D-galactarate dehydratase</fullName>
    </recommendedName>
</protein>
<gene>
    <name evidence="2" type="ORF">NBRC116598_17360</name>
</gene>